<dbReference type="RefSeq" id="WP_021003448.1">
    <property type="nucleotide sequence ID" value="NZ_JZWI01000035.1"/>
</dbReference>
<dbReference type="PANTHER" id="PTHR43569">
    <property type="entry name" value="AMIDOHYDROLASE"/>
    <property type="match status" value="1"/>
</dbReference>
<sequence length="291" mass="32367">MTPELWLETPGAGSGTYTGPIVDSHIHLFDPRRPQGIPWPPKYDAIHRPTLPADYFAASGKHCVTGAIAVEASPWQDDNFWLLETLRVDARMLGFVGNLVPGADDFRPALERLAAEPLFLGIRCGNLWDRDLREGVRNPAFIDDLRALAESGRSLDSANPDARLIEALLEIAHQVPALRIVVDHLPGAVIPVYQEQTFLHNLRTLAAHPGVFAKISQIPVNASDSAQARNRLDTLWELFGEDRCLFGSDWPNSLHEAPFPDILGSALWFMRDKSELAKTKFFSTNSARAYR</sequence>
<dbReference type="Pfam" id="PF04909">
    <property type="entry name" value="Amidohydro_2"/>
    <property type="match status" value="1"/>
</dbReference>
<dbReference type="Gene3D" id="3.20.20.140">
    <property type="entry name" value="Metal-dependent hydrolases"/>
    <property type="match status" value="1"/>
</dbReference>
<dbReference type="InterPro" id="IPR052350">
    <property type="entry name" value="Metallo-dep_Lactonases"/>
</dbReference>
<gene>
    <name evidence="3" type="ORF">VPARA_55470</name>
</gene>
<feature type="domain" description="Amidohydrolase-related" evidence="2">
    <location>
        <begin position="22"/>
        <end position="291"/>
    </location>
</feature>
<dbReference type="PATRIC" id="fig|34073.19.peg.5678"/>
<keyword evidence="3" id="KW-0378">Hydrolase</keyword>
<reference evidence="3 4" key="1">
    <citation type="submission" date="2015-03" db="EMBL/GenBank/DDBJ databases">
        <title>Genome sequence of Variovorax paradoxus TBEA6.</title>
        <authorList>
            <person name="Poehlein A."/>
            <person name="Schuldes J."/>
            <person name="Wuebbeler J.H."/>
            <person name="Hiessl S."/>
            <person name="Steinbuechel A."/>
            <person name="Daniel R."/>
        </authorList>
    </citation>
    <scope>NUCLEOTIDE SEQUENCE [LARGE SCALE GENOMIC DNA]</scope>
    <source>
        <strain evidence="3 4">TBEA6</strain>
    </source>
</reference>
<dbReference type="GO" id="GO:0016787">
    <property type="term" value="F:hydrolase activity"/>
    <property type="evidence" value="ECO:0007669"/>
    <property type="project" value="UniProtKB-KW"/>
</dbReference>
<evidence type="ECO:0000259" key="2">
    <source>
        <dbReference type="Pfam" id="PF04909"/>
    </source>
</evidence>
<dbReference type="Proteomes" id="UP000035170">
    <property type="component" value="Unassembled WGS sequence"/>
</dbReference>
<dbReference type="PANTHER" id="PTHR43569:SF2">
    <property type="entry name" value="AMIDOHYDROLASE-RELATED DOMAIN-CONTAINING PROTEIN"/>
    <property type="match status" value="1"/>
</dbReference>
<dbReference type="AlphaFoldDB" id="A0A0H2LUH3"/>
<protein>
    <submittedName>
        <fullName evidence="3">Amidohydrolase</fullName>
    </submittedName>
</protein>
<comment type="caution">
    <text evidence="3">The sequence shown here is derived from an EMBL/GenBank/DDBJ whole genome shotgun (WGS) entry which is preliminary data.</text>
</comment>
<dbReference type="InterPro" id="IPR006680">
    <property type="entry name" value="Amidohydro-rel"/>
</dbReference>
<comment type="similarity">
    <text evidence="1">Belongs to the metallo-dependent hydrolases superfamily.</text>
</comment>
<accession>A0A0H2LUH3</accession>
<dbReference type="SUPFAM" id="SSF51556">
    <property type="entry name" value="Metallo-dependent hydrolases"/>
    <property type="match status" value="1"/>
</dbReference>
<evidence type="ECO:0000313" key="4">
    <source>
        <dbReference type="Proteomes" id="UP000035170"/>
    </source>
</evidence>
<evidence type="ECO:0000313" key="3">
    <source>
        <dbReference type="EMBL" id="KLN53381.1"/>
    </source>
</evidence>
<dbReference type="InterPro" id="IPR032466">
    <property type="entry name" value="Metal_Hydrolase"/>
</dbReference>
<organism evidence="3 4">
    <name type="scientific">Variovorax paradoxus</name>
    <dbReference type="NCBI Taxonomy" id="34073"/>
    <lineage>
        <taxon>Bacteria</taxon>
        <taxon>Pseudomonadati</taxon>
        <taxon>Pseudomonadota</taxon>
        <taxon>Betaproteobacteria</taxon>
        <taxon>Burkholderiales</taxon>
        <taxon>Comamonadaceae</taxon>
        <taxon>Variovorax</taxon>
    </lineage>
</organism>
<dbReference type="EMBL" id="JZWI01000035">
    <property type="protein sequence ID" value="KLN53381.1"/>
    <property type="molecule type" value="Genomic_DNA"/>
</dbReference>
<evidence type="ECO:0000256" key="1">
    <source>
        <dbReference type="ARBA" id="ARBA00038310"/>
    </source>
</evidence>
<name>A0A0H2LUH3_VARPD</name>
<proteinExistence type="inferred from homology"/>
<keyword evidence="4" id="KW-1185">Reference proteome</keyword>